<dbReference type="HOGENOM" id="CLU_401030_0_0_10"/>
<proteinExistence type="predicted"/>
<feature type="domain" description="HYR-like" evidence="3">
    <location>
        <begin position="465"/>
        <end position="527"/>
    </location>
</feature>
<dbReference type="Gene3D" id="2.60.40.10">
    <property type="entry name" value="Immunoglobulins"/>
    <property type="match status" value="3"/>
</dbReference>
<dbReference type="Proteomes" id="UP000007463">
    <property type="component" value="Chromosome"/>
</dbReference>
<keyword evidence="1" id="KW-0732">Signal</keyword>
<accession>F2IAY9</accession>
<protein>
    <submittedName>
        <fullName evidence="4">Uncharacterized protein</fullName>
    </submittedName>
</protein>
<dbReference type="EMBL" id="CP002542">
    <property type="protein sequence ID" value="AEA45313.1"/>
    <property type="molecule type" value="Genomic_DNA"/>
</dbReference>
<dbReference type="PANTHER" id="PTHR24273:SF32">
    <property type="entry name" value="HYALIN"/>
    <property type="match status" value="1"/>
</dbReference>
<sequence>MTLVREMKTNAAGDIFLTGDFMGTVDVDPSSGTANLVSMGTYTDVYLAKYSSAGDYVWAKALSGNNTDVATSIALDPQGNVLVAFEFQGTLDMDPSPAVANISSSYSGDTDMAFAKYDGSGNYLWGGSIGVGSLYQDGIYTIRTDATSNVYIAGTYGGTVDFDITSGVLNRTQSAGYNGFWAKYTSSGNVVWVNEITGGGPKPSAMAINGAGTEITLVGDFGTQADMDYSAGVYEITGTGSYSGFIAKYSGNCIATTSSISVTACSSYIVPSGDETHSVSGTYMDTIPNAANCDSIITINLTIGDAVAPVASTPTLTNVTGQCSVTTLTAPTATDNCAGPITGTHNATLPITAQGTTVVTWTYNDGNGNTSTQTQNVIISDNTAPVANTANLADVTEQCLVTSLTAPTATDNCAGTITGTHNATLPITSQGTTVVTWTYNDGNGNTSTQTQNVIINNNTVPVANTANLSNVTAQCSVTSLTAPTATDNCGGKITGTHNATLPITTQGTTIVTWTYNDGNGNTSTQTQNVIVTLPVSTTTLSGLTISATTSGATYQWINCGTGNTPIAGATSQSFTATANGTYAVIVTQSGCSATSACVAISTVGLDEISQTLFTVYPNPNNGTFKVVTELQVNIQITNTAGQLISTQMLEPGESIIELVNAESGIYFLTATDSNGQSTVQRVSIIK</sequence>
<dbReference type="InterPro" id="IPR057078">
    <property type="entry name" value="HYR-4C"/>
</dbReference>
<dbReference type="Pfam" id="PF18962">
    <property type="entry name" value="Por_Secre_tail"/>
    <property type="match status" value="1"/>
</dbReference>
<dbReference type="eggNOG" id="COG1470">
    <property type="taxonomic scope" value="Bacteria"/>
</dbReference>
<evidence type="ECO:0000256" key="1">
    <source>
        <dbReference type="ARBA" id="ARBA00022729"/>
    </source>
</evidence>
<reference evidence="4 5" key="1">
    <citation type="journal article" date="2011" name="Stand. Genomic Sci.">
        <title>Complete genome sequence of the gliding freshwater bacterium Fluviicola taffensis type strain (RW262).</title>
        <authorList>
            <person name="Woyke T."/>
            <person name="Chertkov O."/>
            <person name="Lapidus A."/>
            <person name="Nolan M."/>
            <person name="Lucas S."/>
            <person name="Del Rio T.G."/>
            <person name="Tice H."/>
            <person name="Cheng J.F."/>
            <person name="Tapia R."/>
            <person name="Han C."/>
            <person name="Goodwin L."/>
            <person name="Pitluck S."/>
            <person name="Liolios K."/>
            <person name="Pagani I."/>
            <person name="Ivanova N."/>
            <person name="Huntemann M."/>
            <person name="Mavromatis K."/>
            <person name="Mikhailova N."/>
            <person name="Pati A."/>
            <person name="Chen A."/>
            <person name="Palaniappan K."/>
            <person name="Land M."/>
            <person name="Hauser L."/>
            <person name="Brambilla E.M."/>
            <person name="Rohde M."/>
            <person name="Mwirichia R."/>
            <person name="Sikorski J."/>
            <person name="Tindall B.J."/>
            <person name="Goker M."/>
            <person name="Bristow J."/>
            <person name="Eisen J.A."/>
            <person name="Markowitz V."/>
            <person name="Hugenholtz P."/>
            <person name="Klenk H.P."/>
            <person name="Kyrpides N.C."/>
        </authorList>
    </citation>
    <scope>NUCLEOTIDE SEQUENCE [LARGE SCALE GENOMIC DNA]</scope>
    <source>
        <strain evidence="5">DSM 16823 / RW262 / RW262</strain>
    </source>
</reference>
<feature type="domain" description="HYR-like" evidence="3">
    <location>
        <begin position="401"/>
        <end position="451"/>
    </location>
</feature>
<name>F2IAY9_FLUTR</name>
<feature type="domain" description="Secretion system C-terminal sorting" evidence="2">
    <location>
        <begin position="615"/>
        <end position="683"/>
    </location>
</feature>
<dbReference type="InterPro" id="IPR013783">
    <property type="entry name" value="Ig-like_fold"/>
</dbReference>
<evidence type="ECO:0000313" key="5">
    <source>
        <dbReference type="Proteomes" id="UP000007463"/>
    </source>
</evidence>
<reference evidence="5" key="2">
    <citation type="submission" date="2011-02" db="EMBL/GenBank/DDBJ databases">
        <title>The complete genome of Fluviicola taffensis DSM 16823.</title>
        <authorList>
            <consortium name="US DOE Joint Genome Institute (JGI-PGF)"/>
            <person name="Lucas S."/>
            <person name="Copeland A."/>
            <person name="Lapidus A."/>
            <person name="Bruce D."/>
            <person name="Goodwin L."/>
            <person name="Pitluck S."/>
            <person name="Kyrpides N."/>
            <person name="Mavromatis K."/>
            <person name="Ivanova N."/>
            <person name="Mikhailova N."/>
            <person name="Pagani I."/>
            <person name="Chertkov O."/>
            <person name="Detter J.C."/>
            <person name="Han C."/>
            <person name="Tapia R."/>
            <person name="Land M."/>
            <person name="Hauser L."/>
            <person name="Markowitz V."/>
            <person name="Cheng J.-F."/>
            <person name="Hugenholtz P."/>
            <person name="Woyke T."/>
            <person name="Wu D."/>
            <person name="Tindall B."/>
            <person name="Pomrenke H.G."/>
            <person name="Brambilla E."/>
            <person name="Klenk H.-P."/>
            <person name="Eisen J.A."/>
        </authorList>
    </citation>
    <scope>NUCLEOTIDE SEQUENCE [LARGE SCALE GENOMIC DNA]</scope>
    <source>
        <strain evidence="5">DSM 16823 / RW262 / RW262</strain>
    </source>
</reference>
<dbReference type="NCBIfam" id="TIGR04183">
    <property type="entry name" value="Por_Secre_tail"/>
    <property type="match status" value="1"/>
</dbReference>
<dbReference type="InterPro" id="IPR026444">
    <property type="entry name" value="Secre_tail"/>
</dbReference>
<evidence type="ECO:0000259" key="2">
    <source>
        <dbReference type="Pfam" id="PF18962"/>
    </source>
</evidence>
<dbReference type="KEGG" id="fte:Fluta_3341"/>
<evidence type="ECO:0000259" key="3">
    <source>
        <dbReference type="Pfam" id="PF23237"/>
    </source>
</evidence>
<evidence type="ECO:0000313" key="4">
    <source>
        <dbReference type="EMBL" id="AEA45313.1"/>
    </source>
</evidence>
<dbReference type="eggNOG" id="COG3386">
    <property type="taxonomic scope" value="Bacteria"/>
</dbReference>
<dbReference type="AlphaFoldDB" id="F2IAY9"/>
<organism evidence="4 5">
    <name type="scientific">Fluviicola taffensis (strain DSM 16823 / NCIMB 13979 / RW262)</name>
    <dbReference type="NCBI Taxonomy" id="755732"/>
    <lineage>
        <taxon>Bacteria</taxon>
        <taxon>Pseudomonadati</taxon>
        <taxon>Bacteroidota</taxon>
        <taxon>Flavobacteriia</taxon>
        <taxon>Flavobacteriales</taxon>
        <taxon>Crocinitomicaceae</taxon>
        <taxon>Fluviicola</taxon>
    </lineage>
</organism>
<dbReference type="STRING" id="755732.Fluta_3341"/>
<keyword evidence="5" id="KW-1185">Reference proteome</keyword>
<dbReference type="PANTHER" id="PTHR24273">
    <property type="entry name" value="FI04643P-RELATED"/>
    <property type="match status" value="1"/>
</dbReference>
<dbReference type="Pfam" id="PF23237">
    <property type="entry name" value="HYR_4C"/>
    <property type="match status" value="2"/>
</dbReference>
<gene>
    <name evidence="4" type="ordered locus">Fluta_3341</name>
</gene>